<dbReference type="Proteomes" id="UP000829685">
    <property type="component" value="Unassembled WGS sequence"/>
</dbReference>
<protein>
    <submittedName>
        <fullName evidence="2">Uncharacterized protein</fullName>
    </submittedName>
</protein>
<dbReference type="AlphaFoldDB" id="A0A9P9WCE7"/>
<feature type="coiled-coil region" evidence="1">
    <location>
        <begin position="651"/>
        <end position="694"/>
    </location>
</feature>
<accession>A0A9P9WCE7</accession>
<keyword evidence="3" id="KW-1185">Reference proteome</keyword>
<name>A0A9P9WCE7_9PEZI</name>
<sequence length="751" mass="86828">MDHNYLNEMEVSQTLRIDVPDEDKYNEEVGGNAYEKLYRETNKAFEEWLISGPGPHILTYWPVEVGTPHRLDYEGVHRYRFLIGDKHGYERESCEPWAYEHAKYNQRLNPAVRRVANFGTDEPDFVPSEMDLKAATLAMFPHVGGVVTRASFCRSNMPLTHEQADQPDHFSTVMKLPELSAIIVENLVTWRESLSNFSRTCQFVFGVIDGSFGRWKSNRLDFGNCDKSAADTTDLIAKGKMTWNDVADIRIPRTLIVGPVRYNLDLADGFKGDPTVFFPPKVWLKGTRKSERDYRKLFNEHGFRETVGYQYKRGGRDYKREMEALKRTIKSFHLHAHRINNLTLERMPFLDRKTVEACLDKLACLKNFCLYSCELIDFGEVLPIVKKVGAINVARSEKQNKLGPLDLDISPPLRQGPIGQRYGSYGVTHSDPKIFNKWGTDTGRALAAALVPLERASRQAGITLFTPGKAFRLWLDKLPLEPFQAECLCIAVAKFVEHDINGWSVAEKTFPHKADEKLVEEMHQTMGMSAKLDLVAAATAKPVVRKDFFREGNLPCQTCGETLPGALFRAEVHSRHRSQYKCEGCELICQLGLEGENHKFKMRQIARWIWRDARDPDIDWLFTTPEAARNWKKAEYGVRTQLDPKVTITEIQQKEDELESLRRERLEFDDYRDRKDLDVKIAEVEKRIADLKVLIGEQYQPITCRATEYDWDYRRKQYAFRAKLDRGEFTINGPHNIQRRETYEQAFLMNW</sequence>
<evidence type="ECO:0000256" key="1">
    <source>
        <dbReference type="SAM" id="Coils"/>
    </source>
</evidence>
<comment type="caution">
    <text evidence="2">The sequence shown here is derived from an EMBL/GenBank/DDBJ whole genome shotgun (WGS) entry which is preliminary data.</text>
</comment>
<evidence type="ECO:0000313" key="3">
    <source>
        <dbReference type="Proteomes" id="UP000829685"/>
    </source>
</evidence>
<reference evidence="2" key="1">
    <citation type="submission" date="2021-03" db="EMBL/GenBank/DDBJ databases">
        <title>Revisited historic fungal species revealed as producer of novel bioactive compounds through whole genome sequencing and comparative genomics.</title>
        <authorList>
            <person name="Vignolle G.A."/>
            <person name="Hochenegger N."/>
            <person name="Mach R.L."/>
            <person name="Mach-Aigner A.R."/>
            <person name="Javad Rahimi M."/>
            <person name="Salim K.A."/>
            <person name="Chan C.M."/>
            <person name="Lim L.B.L."/>
            <person name="Cai F."/>
            <person name="Druzhinina I.S."/>
            <person name="U'Ren J.M."/>
            <person name="Derntl C."/>
        </authorList>
    </citation>
    <scope>NUCLEOTIDE SEQUENCE</scope>
    <source>
        <strain evidence="2">TUCIM 5799</strain>
    </source>
</reference>
<evidence type="ECO:0000313" key="2">
    <source>
        <dbReference type="EMBL" id="KAI1857088.1"/>
    </source>
</evidence>
<gene>
    <name evidence="2" type="ORF">JX265_011289</name>
</gene>
<dbReference type="EMBL" id="JAFIMR010000041">
    <property type="protein sequence ID" value="KAI1857088.1"/>
    <property type="molecule type" value="Genomic_DNA"/>
</dbReference>
<proteinExistence type="predicted"/>
<keyword evidence="1" id="KW-0175">Coiled coil</keyword>
<organism evidence="2 3">
    <name type="scientific">Neoarthrinium moseri</name>
    <dbReference type="NCBI Taxonomy" id="1658444"/>
    <lineage>
        <taxon>Eukaryota</taxon>
        <taxon>Fungi</taxon>
        <taxon>Dikarya</taxon>
        <taxon>Ascomycota</taxon>
        <taxon>Pezizomycotina</taxon>
        <taxon>Sordariomycetes</taxon>
        <taxon>Xylariomycetidae</taxon>
        <taxon>Amphisphaeriales</taxon>
        <taxon>Apiosporaceae</taxon>
        <taxon>Neoarthrinium</taxon>
    </lineage>
</organism>